<dbReference type="KEGG" id="spsw:Sps_00178"/>
<accession>A0A1S6HIS2</accession>
<keyword evidence="1" id="KW-0812">Transmembrane</keyword>
<sequence>MKRTLPVIVILLSLALLIPGVTLPILNISGSIEKSELAQAGISHLADGSGSARDMLTMMSSMLGLDTIQGEVQVFQKTRSIWGTVEELYLSGNILVALLVGLFSVVIPAFKLILMLIQQTPITQRARFRLSKLTSMIAKWSMADVFVVALIVSYMAGNASAGMGELLKTTASFAVGFYYFSVYCVFSILSGYLMRHEREVIGTKDELGVESRA</sequence>
<dbReference type="STRING" id="225848.Sps_00178"/>
<keyword evidence="1" id="KW-0472">Membrane</keyword>
<feature type="transmembrane region" description="Helical" evidence="1">
    <location>
        <begin position="137"/>
        <end position="156"/>
    </location>
</feature>
<reference evidence="2 3" key="1">
    <citation type="submission" date="2016-03" db="EMBL/GenBank/DDBJ databases">
        <title>Complete genome sequence of Shewanella psychrophila WP2, a deep sea bacterium isolated from west Pacific sediment.</title>
        <authorList>
            <person name="Xu G."/>
            <person name="Jian H."/>
        </authorList>
    </citation>
    <scope>NUCLEOTIDE SEQUENCE [LARGE SCALE GENOMIC DNA]</scope>
    <source>
        <strain evidence="2 3">WP2</strain>
    </source>
</reference>
<feature type="transmembrane region" description="Helical" evidence="1">
    <location>
        <begin position="176"/>
        <end position="194"/>
    </location>
</feature>
<evidence type="ECO:0000313" key="2">
    <source>
        <dbReference type="EMBL" id="AQS35398.1"/>
    </source>
</evidence>
<dbReference type="RefSeq" id="WP_149027198.1">
    <property type="nucleotide sequence ID" value="NZ_CP014782.1"/>
</dbReference>
<dbReference type="Proteomes" id="UP000189545">
    <property type="component" value="Chromosome"/>
</dbReference>
<evidence type="ECO:0000256" key="1">
    <source>
        <dbReference type="SAM" id="Phobius"/>
    </source>
</evidence>
<protein>
    <submittedName>
        <fullName evidence="2">Paraquat-inducible protein A</fullName>
    </submittedName>
</protein>
<feature type="transmembrane region" description="Helical" evidence="1">
    <location>
        <begin position="94"/>
        <end position="117"/>
    </location>
</feature>
<proteinExistence type="predicted"/>
<dbReference type="InterPro" id="IPR007498">
    <property type="entry name" value="PqiA-like"/>
</dbReference>
<keyword evidence="1" id="KW-1133">Transmembrane helix</keyword>
<name>A0A1S6HIS2_9GAMM</name>
<evidence type="ECO:0000313" key="3">
    <source>
        <dbReference type="Proteomes" id="UP000189545"/>
    </source>
</evidence>
<gene>
    <name evidence="2" type="ORF">Sps_00178</name>
</gene>
<dbReference type="AlphaFoldDB" id="A0A1S6HIS2"/>
<keyword evidence="3" id="KW-1185">Reference proteome</keyword>
<dbReference type="EMBL" id="CP014782">
    <property type="protein sequence ID" value="AQS35398.1"/>
    <property type="molecule type" value="Genomic_DNA"/>
</dbReference>
<organism evidence="2 3">
    <name type="scientific">Shewanella psychrophila</name>
    <dbReference type="NCBI Taxonomy" id="225848"/>
    <lineage>
        <taxon>Bacteria</taxon>
        <taxon>Pseudomonadati</taxon>
        <taxon>Pseudomonadota</taxon>
        <taxon>Gammaproteobacteria</taxon>
        <taxon>Alteromonadales</taxon>
        <taxon>Shewanellaceae</taxon>
        <taxon>Shewanella</taxon>
    </lineage>
</organism>
<dbReference type="OrthoDB" id="9800207at2"/>
<dbReference type="Pfam" id="PF04403">
    <property type="entry name" value="PqiA"/>
    <property type="match status" value="1"/>
</dbReference>